<feature type="non-terminal residue" evidence="13">
    <location>
        <position position="1"/>
    </location>
</feature>
<dbReference type="Gene3D" id="1.10.150.20">
    <property type="entry name" value="5' to 3' exonuclease, C-terminal subdomain"/>
    <property type="match status" value="1"/>
</dbReference>
<dbReference type="Proteomes" id="UP000178086">
    <property type="component" value="Unassembled WGS sequence"/>
</dbReference>
<evidence type="ECO:0000256" key="7">
    <source>
        <dbReference type="ARBA" id="ARBA00023125"/>
    </source>
</evidence>
<keyword evidence="3 11" id="KW-0548">Nucleotidyltransferase</keyword>
<name>A0A1F2UPL2_9ACTN</name>
<evidence type="ECO:0000256" key="11">
    <source>
        <dbReference type="RuleBase" id="RU004460"/>
    </source>
</evidence>
<reference evidence="13 14" key="1">
    <citation type="journal article" date="2016" name="Nat. Commun.">
        <title>Thousands of microbial genomes shed light on interconnected biogeochemical processes in an aquifer system.</title>
        <authorList>
            <person name="Anantharaman K."/>
            <person name="Brown C.T."/>
            <person name="Hug L.A."/>
            <person name="Sharon I."/>
            <person name="Castelle C.J."/>
            <person name="Probst A.J."/>
            <person name="Thomas B.C."/>
            <person name="Singh A."/>
            <person name="Wilkins M.J."/>
            <person name="Karaoz U."/>
            <person name="Brodie E.L."/>
            <person name="Williams K.H."/>
            <person name="Hubbard S.S."/>
            <person name="Banfield J.F."/>
        </authorList>
    </citation>
    <scope>NUCLEOTIDE SEQUENCE [LARGE SCALE GENOMIC DNA]</scope>
</reference>
<accession>A0A1F2UPL2</accession>
<dbReference type="CDD" id="cd08637">
    <property type="entry name" value="DNA_pol_A_pol_I_C"/>
    <property type="match status" value="1"/>
</dbReference>
<dbReference type="PROSITE" id="PS00447">
    <property type="entry name" value="DNA_POLYMERASE_A"/>
    <property type="match status" value="1"/>
</dbReference>
<dbReference type="InterPro" id="IPR054690">
    <property type="entry name" value="DNA_polI_exonuclease"/>
</dbReference>
<gene>
    <name evidence="11" type="primary">polA</name>
    <name evidence="13" type="ORF">A2074_00705</name>
</gene>
<dbReference type="GO" id="GO:0003887">
    <property type="term" value="F:DNA-directed DNA polymerase activity"/>
    <property type="evidence" value="ECO:0007669"/>
    <property type="project" value="UniProtKB-UniRule"/>
</dbReference>
<keyword evidence="6 11" id="KW-0239">DNA-directed DNA polymerase</keyword>
<dbReference type="FunFam" id="1.10.150.20:FF:000002">
    <property type="entry name" value="DNA polymerase I"/>
    <property type="match status" value="1"/>
</dbReference>
<feature type="domain" description="DNA-directed DNA polymerase family A palm" evidence="12">
    <location>
        <begin position="275"/>
        <end position="482"/>
    </location>
</feature>
<dbReference type="AlphaFoldDB" id="A0A1F2UPL2"/>
<dbReference type="SMART" id="SM00482">
    <property type="entry name" value="POLAc"/>
    <property type="match status" value="1"/>
</dbReference>
<organism evidence="13 14">
    <name type="scientific">Candidatus Aquicultor primus</name>
    <dbReference type="NCBI Taxonomy" id="1797195"/>
    <lineage>
        <taxon>Bacteria</taxon>
        <taxon>Bacillati</taxon>
        <taxon>Actinomycetota</taxon>
        <taxon>Candidatus Aquicultoria</taxon>
        <taxon>Candidatus Aquicultorales</taxon>
        <taxon>Candidatus Aquicultoraceae</taxon>
        <taxon>Candidatus Aquicultor</taxon>
    </lineage>
</organism>
<keyword evidence="4 11" id="KW-0235">DNA replication</keyword>
<evidence type="ECO:0000313" key="13">
    <source>
        <dbReference type="EMBL" id="OFW34897.1"/>
    </source>
</evidence>
<dbReference type="InterPro" id="IPR036397">
    <property type="entry name" value="RNaseH_sf"/>
</dbReference>
<evidence type="ECO:0000256" key="5">
    <source>
        <dbReference type="ARBA" id="ARBA00022763"/>
    </source>
</evidence>
<evidence type="ECO:0000313" key="14">
    <source>
        <dbReference type="Proteomes" id="UP000178086"/>
    </source>
</evidence>
<evidence type="ECO:0000256" key="2">
    <source>
        <dbReference type="ARBA" id="ARBA00022679"/>
    </source>
</evidence>
<dbReference type="PANTHER" id="PTHR10133:SF27">
    <property type="entry name" value="DNA POLYMERASE NU"/>
    <property type="match status" value="1"/>
</dbReference>
<dbReference type="GO" id="GO:0006261">
    <property type="term" value="P:DNA-templated DNA replication"/>
    <property type="evidence" value="ECO:0007669"/>
    <property type="project" value="UniProtKB-UniRule"/>
</dbReference>
<protein>
    <recommendedName>
        <fullName evidence="10 11">DNA polymerase I</fullName>
        <ecNumber evidence="10 11">2.7.7.7</ecNumber>
    </recommendedName>
</protein>
<dbReference type="EC" id="2.7.7.7" evidence="10 11"/>
<evidence type="ECO:0000256" key="8">
    <source>
        <dbReference type="ARBA" id="ARBA00023204"/>
    </source>
</evidence>
<dbReference type="Gene3D" id="1.20.1060.10">
    <property type="entry name" value="Taq DNA Polymerase, Chain T, domain 4"/>
    <property type="match status" value="1"/>
</dbReference>
<keyword evidence="5 11" id="KW-0227">DNA damage</keyword>
<evidence type="ECO:0000256" key="6">
    <source>
        <dbReference type="ARBA" id="ARBA00022932"/>
    </source>
</evidence>
<dbReference type="EMBL" id="MELI01000028">
    <property type="protein sequence ID" value="OFW34897.1"/>
    <property type="molecule type" value="Genomic_DNA"/>
</dbReference>
<dbReference type="PANTHER" id="PTHR10133">
    <property type="entry name" value="DNA POLYMERASE I"/>
    <property type="match status" value="1"/>
</dbReference>
<dbReference type="InterPro" id="IPR002298">
    <property type="entry name" value="DNA_polymerase_A"/>
</dbReference>
<proteinExistence type="inferred from homology"/>
<evidence type="ECO:0000256" key="3">
    <source>
        <dbReference type="ARBA" id="ARBA00022695"/>
    </source>
</evidence>
<dbReference type="FunFam" id="1.20.1060.10:FF:000001">
    <property type="entry name" value="DNA polymerase I"/>
    <property type="match status" value="1"/>
</dbReference>
<dbReference type="Gene3D" id="3.30.420.10">
    <property type="entry name" value="Ribonuclease H-like superfamily/Ribonuclease H"/>
    <property type="match status" value="1"/>
</dbReference>
<dbReference type="InterPro" id="IPR012337">
    <property type="entry name" value="RNaseH-like_sf"/>
</dbReference>
<dbReference type="InterPro" id="IPR043502">
    <property type="entry name" value="DNA/RNA_pol_sf"/>
</dbReference>
<dbReference type="Gene3D" id="3.30.70.370">
    <property type="match status" value="1"/>
</dbReference>
<comment type="caution">
    <text evidence="13">The sequence shown here is derived from an EMBL/GenBank/DDBJ whole genome shotgun (WGS) entry which is preliminary data.</text>
</comment>
<dbReference type="NCBIfam" id="TIGR00593">
    <property type="entry name" value="pola"/>
    <property type="match status" value="1"/>
</dbReference>
<evidence type="ECO:0000256" key="9">
    <source>
        <dbReference type="ARBA" id="ARBA00049244"/>
    </source>
</evidence>
<evidence type="ECO:0000256" key="10">
    <source>
        <dbReference type="NCBIfam" id="TIGR00593"/>
    </source>
</evidence>
<dbReference type="Pfam" id="PF00476">
    <property type="entry name" value="DNA_pol_A"/>
    <property type="match status" value="1"/>
</dbReference>
<dbReference type="CDD" id="cd06140">
    <property type="entry name" value="DNA_polA_I_Bacillus_like_exo"/>
    <property type="match status" value="1"/>
</dbReference>
<dbReference type="GO" id="GO:0006302">
    <property type="term" value="P:double-strand break repair"/>
    <property type="evidence" value="ECO:0007669"/>
    <property type="project" value="TreeGrafter"/>
</dbReference>
<comment type="similarity">
    <text evidence="1 11">Belongs to the DNA polymerase type-A family.</text>
</comment>
<keyword evidence="7 11" id="KW-0238">DNA-binding</keyword>
<evidence type="ECO:0000256" key="1">
    <source>
        <dbReference type="ARBA" id="ARBA00007705"/>
    </source>
</evidence>
<dbReference type="SUPFAM" id="SSF56672">
    <property type="entry name" value="DNA/RNA polymerases"/>
    <property type="match status" value="1"/>
</dbReference>
<evidence type="ECO:0000259" key="12">
    <source>
        <dbReference type="SMART" id="SM00482"/>
    </source>
</evidence>
<comment type="catalytic activity">
    <reaction evidence="9 11">
        <text>DNA(n) + a 2'-deoxyribonucleoside 5'-triphosphate = DNA(n+1) + diphosphate</text>
        <dbReference type="Rhea" id="RHEA:22508"/>
        <dbReference type="Rhea" id="RHEA-COMP:17339"/>
        <dbReference type="Rhea" id="RHEA-COMP:17340"/>
        <dbReference type="ChEBI" id="CHEBI:33019"/>
        <dbReference type="ChEBI" id="CHEBI:61560"/>
        <dbReference type="ChEBI" id="CHEBI:173112"/>
        <dbReference type="EC" id="2.7.7.7"/>
    </reaction>
</comment>
<dbReference type="PRINTS" id="PR00868">
    <property type="entry name" value="DNAPOLI"/>
</dbReference>
<dbReference type="GO" id="GO:0003677">
    <property type="term" value="F:DNA binding"/>
    <property type="evidence" value="ECO:0007669"/>
    <property type="project" value="UniProtKB-UniRule"/>
</dbReference>
<dbReference type="Pfam" id="PF22619">
    <property type="entry name" value="DNA_polI_exo1"/>
    <property type="match status" value="1"/>
</dbReference>
<keyword evidence="2 11" id="KW-0808">Transferase</keyword>
<dbReference type="InterPro" id="IPR018320">
    <property type="entry name" value="DNA_polymerase_1"/>
</dbReference>
<dbReference type="InterPro" id="IPR001098">
    <property type="entry name" value="DNA-dir_DNA_pol_A_palm_dom"/>
</dbReference>
<dbReference type="SUPFAM" id="SSF53098">
    <property type="entry name" value="Ribonuclease H-like"/>
    <property type="match status" value="1"/>
</dbReference>
<evidence type="ECO:0000256" key="4">
    <source>
        <dbReference type="ARBA" id="ARBA00022705"/>
    </source>
</evidence>
<sequence>ETEQTIGAQNLLRLLKTQLESAAIAKVGHDLKQVMLALWNEDIDLGGIAFDTEIAAYLINPDRSSYPIEELAAIYLGMVLSGTTGDERLALEAVANLRLKPKFEEILEEQNLIKLFNEIEMPLIPVLAGMEHEGVGIDTDYLNDLSKETELLLESIENEIYSLAEQEFNINSPQQLGVILFEKLGLPKSKKTKTGYSTDANVLAKLLTVHPIVEKIVSFRELAKLKSTYIDALPRLVNRKTGKIHTSFNQTVTTTGRLSSSNPNLQNIPIRTELGSRMRAAFIPSRPGELFLSADYSQIELRLLAHYSGEEVLIRAFEADKDIHEATAIEVFGVLPEQVTSQMRRIAKMVNFGVLYGMSAYGLSDRLGIPVGDARTFIDKYFKSLPKVEEFIAKTIAETKEKGYVETLLGRRRYIPELKSSNGRIRSLGERFAVNAPLQGSAADIIKLAMVRVDKELEEQAFQARMVLQVHDELIFETSEGELDALSLMVRDIMEHAFPLSVHLKVDVSSGFNWKEAK</sequence>
<dbReference type="InterPro" id="IPR019760">
    <property type="entry name" value="DNA-dir_DNA_pol_A_CS"/>
</dbReference>
<keyword evidence="8 11" id="KW-0234">DNA repair</keyword>